<gene>
    <name evidence="1" type="primary">nfnB</name>
    <name evidence="1" type="ORF">NCTC10794_01436</name>
</gene>
<organism evidence="1 2">
    <name type="scientific">Haemophilus parahaemolyticus</name>
    <dbReference type="NCBI Taxonomy" id="735"/>
    <lineage>
        <taxon>Bacteria</taxon>
        <taxon>Pseudomonadati</taxon>
        <taxon>Pseudomonadota</taxon>
        <taxon>Gammaproteobacteria</taxon>
        <taxon>Pasteurellales</taxon>
        <taxon>Pasteurellaceae</taxon>
        <taxon>Haemophilus</taxon>
    </lineage>
</organism>
<dbReference type="SUPFAM" id="SSF55469">
    <property type="entry name" value="FMN-dependent nitroreductase-like"/>
    <property type="match status" value="1"/>
</dbReference>
<dbReference type="InterPro" id="IPR000415">
    <property type="entry name" value="Nitroreductase-like"/>
</dbReference>
<evidence type="ECO:0000313" key="1">
    <source>
        <dbReference type="EMBL" id="STO64372.1"/>
    </source>
</evidence>
<protein>
    <submittedName>
        <fullName evidence="1">Oxygen-insensitive NAD(P)H nitroreductase</fullName>
        <ecNumber evidence="1">1.-.-.-</ecNumber>
    </submittedName>
</protein>
<reference evidence="1 2" key="1">
    <citation type="submission" date="2018-06" db="EMBL/GenBank/DDBJ databases">
        <authorList>
            <consortium name="Pathogen Informatics"/>
            <person name="Doyle S."/>
        </authorList>
    </citation>
    <scope>NUCLEOTIDE SEQUENCE [LARGE SCALE GENOMIC DNA]</scope>
    <source>
        <strain evidence="1 2">NCTC10794</strain>
    </source>
</reference>
<proteinExistence type="predicted"/>
<name>A0A377I1M7_HAEPH</name>
<dbReference type="RefSeq" id="WP_181874578.1">
    <property type="nucleotide sequence ID" value="NZ_UGHH01000002.1"/>
</dbReference>
<evidence type="ECO:0000313" key="2">
    <source>
        <dbReference type="Proteomes" id="UP000254867"/>
    </source>
</evidence>
<keyword evidence="1" id="KW-0560">Oxidoreductase</keyword>
<dbReference type="Proteomes" id="UP000254867">
    <property type="component" value="Unassembled WGS sequence"/>
</dbReference>
<dbReference type="EMBL" id="UGHH01000002">
    <property type="protein sequence ID" value="STO64372.1"/>
    <property type="molecule type" value="Genomic_DNA"/>
</dbReference>
<sequence length="52" mass="5820">MNIKQIIKNHYPTKAFDPAKKIAVEDFELIKAVLQGSPSRVNISAVAFCDCR</sequence>
<dbReference type="AlphaFoldDB" id="A0A377I1M7"/>
<accession>A0A377I1M7</accession>
<dbReference type="EC" id="1.-.-.-" evidence="1"/>
<dbReference type="GO" id="GO:0016491">
    <property type="term" value="F:oxidoreductase activity"/>
    <property type="evidence" value="ECO:0007669"/>
    <property type="project" value="UniProtKB-KW"/>
</dbReference>